<organism evidence="2">
    <name type="scientific">gut metagenome</name>
    <dbReference type="NCBI Taxonomy" id="749906"/>
    <lineage>
        <taxon>unclassified sequences</taxon>
        <taxon>metagenomes</taxon>
        <taxon>organismal metagenomes</taxon>
    </lineage>
</organism>
<dbReference type="EMBL" id="AMCI01004787">
    <property type="protein sequence ID" value="EJW97390.1"/>
    <property type="molecule type" value="Genomic_DNA"/>
</dbReference>
<dbReference type="AlphaFoldDB" id="J9CBR0"/>
<evidence type="ECO:0000313" key="2">
    <source>
        <dbReference type="EMBL" id="EJW97390.1"/>
    </source>
</evidence>
<evidence type="ECO:0008006" key="3">
    <source>
        <dbReference type="Google" id="ProtNLM"/>
    </source>
</evidence>
<reference evidence="2" key="1">
    <citation type="journal article" date="2012" name="PLoS ONE">
        <title>Gene sets for utilization of primary and secondary nutrition supplies in the distal gut of endangered iberian lynx.</title>
        <authorList>
            <person name="Alcaide M."/>
            <person name="Messina E."/>
            <person name="Richter M."/>
            <person name="Bargiela R."/>
            <person name="Peplies J."/>
            <person name="Huws S.A."/>
            <person name="Newbold C.J."/>
            <person name="Golyshin P.N."/>
            <person name="Simon M.A."/>
            <person name="Lopez G."/>
            <person name="Yakimov M.M."/>
            <person name="Ferrer M."/>
        </authorList>
    </citation>
    <scope>NUCLEOTIDE SEQUENCE</scope>
</reference>
<sequence>MNCTDCKNRILDLLDKEASLDAFPEIRHHLEHCEECQLYYEEMMATAHWLTTGKLPAQQKTAEKVEGQDTLASPTRTGSLPAERRTSTTESTDTPQRTPSQRHTRAILSWRNIAASVAIFTSGLTVGWSHFFSQPATAEPFSLQQALNKVEHVGNYQMVLSVRSNPNENFETFDPTMDFVPLHMTYLTQNDSAFWRLEKAGRRTMVWNGKEQYLWIPQAVYYIASEKNQMNGNLAQWLNPYQLLNAQQLAIQTGKKSGFFG</sequence>
<feature type="region of interest" description="Disordered" evidence="1">
    <location>
        <begin position="60"/>
        <end position="103"/>
    </location>
</feature>
<protein>
    <recommendedName>
        <fullName evidence="3">Zinc-finger domain-containing protein</fullName>
    </recommendedName>
</protein>
<name>J9CBR0_9ZZZZ</name>
<proteinExistence type="predicted"/>
<accession>J9CBR0</accession>
<feature type="compositionally biased region" description="Low complexity" evidence="1">
    <location>
        <begin position="88"/>
        <end position="99"/>
    </location>
</feature>
<gene>
    <name evidence="2" type="ORF">EVA_14500</name>
</gene>
<evidence type="ECO:0000256" key="1">
    <source>
        <dbReference type="SAM" id="MobiDB-lite"/>
    </source>
</evidence>
<comment type="caution">
    <text evidence="2">The sequence shown here is derived from an EMBL/GenBank/DDBJ whole genome shotgun (WGS) entry which is preliminary data.</text>
</comment>